<reference evidence="2 3" key="1">
    <citation type="submission" date="2019-08" db="EMBL/GenBank/DDBJ databases">
        <title>Complete genome sequence of Candidatus Uab amorphum.</title>
        <authorList>
            <person name="Shiratori T."/>
            <person name="Suzuki S."/>
            <person name="Kakizawa Y."/>
            <person name="Ishida K."/>
        </authorList>
    </citation>
    <scope>NUCLEOTIDE SEQUENCE [LARGE SCALE GENOMIC DNA]</scope>
    <source>
        <strain evidence="2 3">SRT547</strain>
    </source>
</reference>
<dbReference type="OrthoDB" id="9814022at2"/>
<dbReference type="Pfam" id="PF02810">
    <property type="entry name" value="SEC-C"/>
    <property type="match status" value="2"/>
</dbReference>
<dbReference type="NCBIfam" id="NF002486">
    <property type="entry name" value="PRK01752.1"/>
    <property type="match status" value="1"/>
</dbReference>
<dbReference type="NCBIfam" id="NF002449">
    <property type="entry name" value="PRK01617.1"/>
    <property type="match status" value="1"/>
</dbReference>
<dbReference type="RefSeq" id="WP_151970858.1">
    <property type="nucleotide sequence ID" value="NZ_AP019860.1"/>
</dbReference>
<feature type="domain" description="YchJ-like middle NTF2-like" evidence="1">
    <location>
        <begin position="30"/>
        <end position="122"/>
    </location>
</feature>
<sequence length="152" mass="17281">MSIKLCPCQSNKNYDDCCGPIIEKKQVASSAEALMRSRYTAYVKGFAQHIIDTTHPDHRDDCDEESITAWSKGATWHGLDIMDSSEGYVEFIAHFSEKGIRKQHHEKSTFKKIDNEWFFDEGKVMAMKVDKVGRNDPCSCGSGKKYKKCCGR</sequence>
<dbReference type="KEGG" id="uam:UABAM_05206"/>
<dbReference type="AlphaFoldDB" id="A0A5S9IRJ9"/>
<dbReference type="Pfam" id="PF17775">
    <property type="entry name" value="YchJ_M-like"/>
    <property type="match status" value="1"/>
</dbReference>
<dbReference type="PANTHER" id="PTHR33747:SF1">
    <property type="entry name" value="ADENYLATE CYCLASE-ASSOCIATED CAP C-TERMINAL DOMAIN-CONTAINING PROTEIN"/>
    <property type="match status" value="1"/>
</dbReference>
<name>A0A5S9IRJ9_UABAM</name>
<keyword evidence="3" id="KW-1185">Reference proteome</keyword>
<gene>
    <name evidence="2" type="ORF">UABAM_05206</name>
</gene>
<dbReference type="Gene3D" id="3.10.450.50">
    <property type="match status" value="1"/>
</dbReference>
<dbReference type="InterPro" id="IPR004027">
    <property type="entry name" value="SEC_C_motif"/>
</dbReference>
<organism evidence="2 3">
    <name type="scientific">Uabimicrobium amorphum</name>
    <dbReference type="NCBI Taxonomy" id="2596890"/>
    <lineage>
        <taxon>Bacteria</taxon>
        <taxon>Pseudomonadati</taxon>
        <taxon>Planctomycetota</taxon>
        <taxon>Candidatus Uabimicrobiia</taxon>
        <taxon>Candidatus Uabimicrobiales</taxon>
        <taxon>Candidatus Uabimicrobiaceae</taxon>
        <taxon>Candidatus Uabimicrobium</taxon>
    </lineage>
</organism>
<dbReference type="SUPFAM" id="SSF103642">
    <property type="entry name" value="Sec-C motif"/>
    <property type="match status" value="1"/>
</dbReference>
<evidence type="ECO:0000313" key="3">
    <source>
        <dbReference type="Proteomes" id="UP000326354"/>
    </source>
</evidence>
<dbReference type="PANTHER" id="PTHR33747">
    <property type="entry name" value="UPF0225 PROTEIN SCO1677"/>
    <property type="match status" value="1"/>
</dbReference>
<dbReference type="EMBL" id="AP019860">
    <property type="protein sequence ID" value="BBM86818.1"/>
    <property type="molecule type" value="Genomic_DNA"/>
</dbReference>
<proteinExistence type="predicted"/>
<dbReference type="Proteomes" id="UP000326354">
    <property type="component" value="Chromosome"/>
</dbReference>
<protein>
    <submittedName>
        <fullName evidence="2">UPF0225 protein</fullName>
    </submittedName>
</protein>
<dbReference type="InterPro" id="IPR048469">
    <property type="entry name" value="YchJ-like_M"/>
</dbReference>
<dbReference type="SUPFAM" id="SSF54427">
    <property type="entry name" value="NTF2-like"/>
    <property type="match status" value="1"/>
</dbReference>
<accession>A0A5S9IRJ9</accession>
<evidence type="ECO:0000259" key="1">
    <source>
        <dbReference type="Pfam" id="PF17775"/>
    </source>
</evidence>
<evidence type="ECO:0000313" key="2">
    <source>
        <dbReference type="EMBL" id="BBM86818.1"/>
    </source>
</evidence>
<dbReference type="InterPro" id="IPR032710">
    <property type="entry name" value="NTF2-like_dom_sf"/>
</dbReference>